<dbReference type="Pfam" id="PF06985">
    <property type="entry name" value="HET"/>
    <property type="match status" value="1"/>
</dbReference>
<accession>A0A420NXR3</accession>
<comment type="caution">
    <text evidence="2">The sequence shown here is derived from an EMBL/GenBank/DDBJ whole genome shotgun (WGS) entry which is preliminary data.</text>
</comment>
<dbReference type="InterPro" id="IPR010730">
    <property type="entry name" value="HET"/>
</dbReference>
<protein>
    <recommendedName>
        <fullName evidence="1">Heterokaryon incompatibility domain-containing protein</fullName>
    </recommendedName>
</protein>
<organism evidence="2 3">
    <name type="scientific">Fusarium oxysporum</name>
    <name type="common">Fusarium vascular wilt</name>
    <dbReference type="NCBI Taxonomy" id="5507"/>
    <lineage>
        <taxon>Eukaryota</taxon>
        <taxon>Fungi</taxon>
        <taxon>Dikarya</taxon>
        <taxon>Ascomycota</taxon>
        <taxon>Pezizomycotina</taxon>
        <taxon>Sordariomycetes</taxon>
        <taxon>Hypocreomycetidae</taxon>
        <taxon>Hypocreales</taxon>
        <taxon>Nectriaceae</taxon>
        <taxon>Fusarium</taxon>
        <taxon>Fusarium oxysporum species complex</taxon>
    </lineage>
</organism>
<dbReference type="InterPro" id="IPR035994">
    <property type="entry name" value="Nucleoside_phosphorylase_sf"/>
</dbReference>
<name>A0A420NXR3_FUSOX</name>
<gene>
    <name evidence="2" type="ORF">BFJ69_g1783</name>
</gene>
<dbReference type="VEuPathDB" id="FungiDB:FOC4_g10007489"/>
<dbReference type="InterPro" id="IPR052895">
    <property type="entry name" value="HetReg/Transcr_Mod"/>
</dbReference>
<dbReference type="VEuPathDB" id="FungiDB:HZS61_000081"/>
<feature type="domain" description="Heterokaryon incompatibility" evidence="1">
    <location>
        <begin position="241"/>
        <end position="320"/>
    </location>
</feature>
<evidence type="ECO:0000259" key="1">
    <source>
        <dbReference type="Pfam" id="PF06985"/>
    </source>
</evidence>
<sequence length="350" mass="38790">MDKSYSNNYPIAIVAPLPEDYEIAKALLDEPEPEFHLISSGAACSYGKVGPHNVVLVGKAEDMTNVSVFVKDTVDDLLEAFPSIRAGFLIGVDSTAPEESLAKPGDIVVGFPQGFQPGQVQFDTNETSNSNRISTTFEMSHPPSCIKSAINTLQSSEVRQQWGRYLQDQSSRAELDSTKDCQQLKQDLLKSNKVLCGKVASSTSLFYDRDLTNKVGSVNKIMCFERAAACIKSRLPFLTVCGTKTLSITESLHEALWHLRKPDEDRVLWVDALCIDQTNIKERGHQVSRMGEIYKKADKVIVWLGYLSGNATKLKSAITMLEAQVAELRSKCLRAHFEQICWNSFCAVKA</sequence>
<dbReference type="VEuPathDB" id="FungiDB:FOC1_g10013403"/>
<dbReference type="PANTHER" id="PTHR24148:SF64">
    <property type="entry name" value="HETEROKARYON INCOMPATIBILITY DOMAIN-CONTAINING PROTEIN"/>
    <property type="match status" value="1"/>
</dbReference>
<dbReference type="VEuPathDB" id="FungiDB:FOMG_00191"/>
<dbReference type="VEuPathDB" id="FungiDB:FOZG_00197"/>
<reference evidence="2 3" key="1">
    <citation type="journal article" date="2018" name="Sci. Rep.">
        <title>Characterisation of pathogen-specific regions and novel effector candidates in Fusarium oxysporum f. sp. cepae.</title>
        <authorList>
            <person name="Armitage A.D."/>
            <person name="Taylor A."/>
            <person name="Sobczyk M.K."/>
            <person name="Baxter L."/>
            <person name="Greenfield B.P."/>
            <person name="Bates H.J."/>
            <person name="Wilson F."/>
            <person name="Jackson A.C."/>
            <person name="Ott S."/>
            <person name="Harrison R.J."/>
            <person name="Clarkson J.P."/>
        </authorList>
    </citation>
    <scope>NUCLEOTIDE SEQUENCE [LARGE SCALE GENOMIC DNA]</scope>
    <source>
        <strain evidence="2 3">Fo_A13</strain>
    </source>
</reference>
<dbReference type="VEuPathDB" id="FungiDB:FOIG_00028"/>
<dbReference type="EMBL" id="MRCX01000008">
    <property type="protein sequence ID" value="RKK85082.1"/>
    <property type="molecule type" value="Genomic_DNA"/>
</dbReference>
<dbReference type="GO" id="GO:0003824">
    <property type="term" value="F:catalytic activity"/>
    <property type="evidence" value="ECO:0007669"/>
    <property type="project" value="InterPro"/>
</dbReference>
<evidence type="ECO:0000313" key="3">
    <source>
        <dbReference type="Proteomes" id="UP000285084"/>
    </source>
</evidence>
<dbReference type="VEuPathDB" id="FungiDB:FOXG_10972"/>
<dbReference type="AlphaFoldDB" id="A0A420NXR3"/>
<evidence type="ECO:0000313" key="2">
    <source>
        <dbReference type="EMBL" id="RKK85082.1"/>
    </source>
</evidence>
<dbReference type="Proteomes" id="UP000285084">
    <property type="component" value="Unassembled WGS sequence"/>
</dbReference>
<dbReference type="Gene3D" id="3.40.50.1580">
    <property type="entry name" value="Nucleoside phosphorylase domain"/>
    <property type="match status" value="1"/>
</dbReference>
<proteinExistence type="predicted"/>
<dbReference type="GO" id="GO:0009116">
    <property type="term" value="P:nucleoside metabolic process"/>
    <property type="evidence" value="ECO:0007669"/>
    <property type="project" value="InterPro"/>
</dbReference>
<dbReference type="PANTHER" id="PTHR24148">
    <property type="entry name" value="ANKYRIN REPEAT DOMAIN-CONTAINING PROTEIN 39 HOMOLOG-RELATED"/>
    <property type="match status" value="1"/>
</dbReference>